<keyword evidence="2" id="KW-1185">Reference proteome</keyword>
<name>A0A9P6ZTG5_9AGAM</name>
<protein>
    <submittedName>
        <fullName evidence="1">Uncharacterized protein</fullName>
    </submittedName>
</protein>
<organism evidence="1 2">
    <name type="scientific">Suillus placidus</name>
    <dbReference type="NCBI Taxonomy" id="48579"/>
    <lineage>
        <taxon>Eukaryota</taxon>
        <taxon>Fungi</taxon>
        <taxon>Dikarya</taxon>
        <taxon>Basidiomycota</taxon>
        <taxon>Agaricomycotina</taxon>
        <taxon>Agaricomycetes</taxon>
        <taxon>Agaricomycetidae</taxon>
        <taxon>Boletales</taxon>
        <taxon>Suillineae</taxon>
        <taxon>Suillaceae</taxon>
        <taxon>Suillus</taxon>
    </lineage>
</organism>
<dbReference type="OrthoDB" id="2653764at2759"/>
<reference evidence="1" key="1">
    <citation type="journal article" date="2020" name="New Phytol.">
        <title>Comparative genomics reveals dynamic genome evolution in host specialist ectomycorrhizal fungi.</title>
        <authorList>
            <person name="Lofgren L.A."/>
            <person name="Nguyen N.H."/>
            <person name="Vilgalys R."/>
            <person name="Ruytinx J."/>
            <person name="Liao H.L."/>
            <person name="Branco S."/>
            <person name="Kuo A."/>
            <person name="LaButti K."/>
            <person name="Lipzen A."/>
            <person name="Andreopoulos W."/>
            <person name="Pangilinan J."/>
            <person name="Riley R."/>
            <person name="Hundley H."/>
            <person name="Na H."/>
            <person name="Barry K."/>
            <person name="Grigoriev I.V."/>
            <person name="Stajich J.E."/>
            <person name="Kennedy P.G."/>
        </authorList>
    </citation>
    <scope>NUCLEOTIDE SEQUENCE</scope>
    <source>
        <strain evidence="1">DOB743</strain>
    </source>
</reference>
<dbReference type="AlphaFoldDB" id="A0A9P6ZTG5"/>
<proteinExistence type="predicted"/>
<gene>
    <name evidence="1" type="ORF">EV702DRAFT_1046586</name>
</gene>
<dbReference type="EMBL" id="JABBWD010000030">
    <property type="protein sequence ID" value="KAG1775940.1"/>
    <property type="molecule type" value="Genomic_DNA"/>
</dbReference>
<dbReference type="Proteomes" id="UP000714275">
    <property type="component" value="Unassembled WGS sequence"/>
</dbReference>
<sequence length="123" mass="14104">MSDNAAKIKVELPSKLQSFSFTFETKRPGPMTVEISSRRPTKWPRLIQVPEHVDLSATEPDTPDWLQVMSWQEAQKYKKLFAARTAANNDAEEIFDSSDTEPETPAEFTHYYKDKIAQTPLVE</sequence>
<evidence type="ECO:0000313" key="2">
    <source>
        <dbReference type="Proteomes" id="UP000714275"/>
    </source>
</evidence>
<evidence type="ECO:0000313" key="1">
    <source>
        <dbReference type="EMBL" id="KAG1775940.1"/>
    </source>
</evidence>
<accession>A0A9P6ZTG5</accession>
<comment type="caution">
    <text evidence="1">The sequence shown here is derived from an EMBL/GenBank/DDBJ whole genome shotgun (WGS) entry which is preliminary data.</text>
</comment>